<gene>
    <name evidence="2" type="ORF">H9906_08060</name>
</gene>
<proteinExistence type="predicted"/>
<dbReference type="SUPFAM" id="SSF53850">
    <property type="entry name" value="Periplasmic binding protein-like II"/>
    <property type="match status" value="1"/>
</dbReference>
<reference evidence="2" key="2">
    <citation type="submission" date="2021-04" db="EMBL/GenBank/DDBJ databases">
        <authorList>
            <person name="Gilroy R."/>
        </authorList>
    </citation>
    <scope>NUCLEOTIDE SEQUENCE</scope>
    <source>
        <strain evidence="2">9264</strain>
    </source>
</reference>
<sequence>MWWPSRQANWIVKRVGVMLFALPMLVQAQGQRAEQLRIENQEEVQAHTQNPDQDSTHSEPLAVISTGGVTGVYYAAGGALCRVVAKGEAARDQVCKVEPSGGSVFNINALESAESKVNFAIAQADVASNAYKGEQQFQHVGPKPDLRFVMGLYPEVFTLVTQADNPVHALADFAGQRFNLGTAGSGQRKATEEVLHAYGFPKDFFARTYELRADEQGRALCEDRVDGFLYVVGHPAANIQDVSSSCQARLLPLSDHTTAELIAQHPYYTKASIPAGLYAGQDQDIDSMAIWATLLTTASTSDEVVYQLLQGVFDHFDDYRRLHPAFAKLDPQAMAQASPGIPLHPGAARYYRERGWLK</sequence>
<evidence type="ECO:0000256" key="1">
    <source>
        <dbReference type="SAM" id="SignalP"/>
    </source>
</evidence>
<dbReference type="EMBL" id="DWUQ01000167">
    <property type="protein sequence ID" value="HJD44960.1"/>
    <property type="molecule type" value="Genomic_DNA"/>
</dbReference>
<accession>A0A9D2RHH6</accession>
<dbReference type="NCBIfam" id="TIGR02122">
    <property type="entry name" value="TRAP_TAXI"/>
    <property type="match status" value="1"/>
</dbReference>
<dbReference type="CDD" id="cd13568">
    <property type="entry name" value="PBP2_TAXI_TRAP_like_3"/>
    <property type="match status" value="1"/>
</dbReference>
<dbReference type="PANTHER" id="PTHR42941:SF1">
    <property type="entry name" value="SLL1037 PROTEIN"/>
    <property type="match status" value="1"/>
</dbReference>
<dbReference type="Pfam" id="PF16868">
    <property type="entry name" value="NMT1_3"/>
    <property type="match status" value="1"/>
</dbReference>
<dbReference type="Gene3D" id="3.40.190.10">
    <property type="entry name" value="Periplasmic binding protein-like II"/>
    <property type="match status" value="2"/>
</dbReference>
<protein>
    <submittedName>
        <fullName evidence="2">TAXI family TRAP transporter solute-binding subunit</fullName>
    </submittedName>
</protein>
<evidence type="ECO:0000313" key="2">
    <source>
        <dbReference type="EMBL" id="HJD44960.1"/>
    </source>
</evidence>
<feature type="chain" id="PRO_5038986319" evidence="1">
    <location>
        <begin position="29"/>
        <end position="358"/>
    </location>
</feature>
<reference evidence="2" key="1">
    <citation type="journal article" date="2021" name="PeerJ">
        <title>Extensive microbial diversity within the chicken gut microbiome revealed by metagenomics and culture.</title>
        <authorList>
            <person name="Gilroy R."/>
            <person name="Ravi A."/>
            <person name="Getino M."/>
            <person name="Pursley I."/>
            <person name="Horton D.L."/>
            <person name="Alikhan N.F."/>
            <person name="Baker D."/>
            <person name="Gharbi K."/>
            <person name="Hall N."/>
            <person name="Watson M."/>
            <person name="Adriaenssens E.M."/>
            <person name="Foster-Nyarko E."/>
            <person name="Jarju S."/>
            <person name="Secka A."/>
            <person name="Antonio M."/>
            <person name="Oren A."/>
            <person name="Chaudhuri R.R."/>
            <person name="La Ragione R."/>
            <person name="Hildebrand F."/>
            <person name="Pallen M.J."/>
        </authorList>
    </citation>
    <scope>NUCLEOTIDE SEQUENCE</scope>
    <source>
        <strain evidence="2">9264</strain>
    </source>
</reference>
<dbReference type="InterPro" id="IPR011852">
    <property type="entry name" value="TRAP_TAXI"/>
</dbReference>
<dbReference type="Proteomes" id="UP000823889">
    <property type="component" value="Unassembled WGS sequence"/>
</dbReference>
<evidence type="ECO:0000313" key="3">
    <source>
        <dbReference type="Proteomes" id="UP000823889"/>
    </source>
</evidence>
<keyword evidence="1" id="KW-0732">Signal</keyword>
<comment type="caution">
    <text evidence="2">The sequence shown here is derived from an EMBL/GenBank/DDBJ whole genome shotgun (WGS) entry which is preliminary data.</text>
</comment>
<dbReference type="PANTHER" id="PTHR42941">
    <property type="entry name" value="SLL1037 PROTEIN"/>
    <property type="match status" value="1"/>
</dbReference>
<organism evidence="2 3">
    <name type="scientific">Candidatus Paenalcaligenes intestinipullorum</name>
    <dbReference type="NCBI Taxonomy" id="2838718"/>
    <lineage>
        <taxon>Bacteria</taxon>
        <taxon>Pseudomonadati</taxon>
        <taxon>Pseudomonadota</taxon>
        <taxon>Betaproteobacteria</taxon>
        <taxon>Burkholderiales</taxon>
        <taxon>Alcaligenaceae</taxon>
        <taxon>Paenalcaligenes</taxon>
    </lineage>
</organism>
<dbReference type="AlphaFoldDB" id="A0A9D2RHH6"/>
<feature type="signal peptide" evidence="1">
    <location>
        <begin position="1"/>
        <end position="28"/>
    </location>
</feature>
<name>A0A9D2RHH6_9BURK</name>